<proteinExistence type="predicted"/>
<dbReference type="OrthoDB" id="5413827at2759"/>
<sequence>MTDNPKQVSGEVPASMFDLSQPTMAAPPKQVNFPLPRELRDQIYGYLLHHEYTEHSKYPESSTQDAGLPSSYKFHTSILAVNTQICEEATEVLRSNNFVQVTINRNIEEEDLKALEVPIVCDLTYRDNQFDHLRIDYKLAIRSKCDQERKFVVVRLGLVKFCKFLQHCLLRYLPLGPVVLHGREFKENDERQGIRASHRSCQFKSSIIMHDRIGNPLSMDTKRYLLEPFQNLIIGGQSMEINKILPERELAAFKLYVAPPVMNSLPMMWRSFELALEMKAEADQHVLTGHFTEASRLYRHILSTVGEASHREACGTMVLYVLCALVFVDTCLCMALIDLTSSQPMDAGRWLRYSQSVLGREDGIAQALFPDLKIDSVQVEVVYGRDVAIHWLSMLYGAARTESSGFSAATDYFEHKKKVRDIMTFINHAEIADYLDHDVKYLISLIPKNDGTAVEQTFDKSKLSIFQLPPVIFNFPLPDGWSKPVGWFGFLDREMYEDMLSKGLVSPP</sequence>
<dbReference type="AlphaFoldDB" id="A0A3M7J675"/>
<dbReference type="VEuPathDB" id="FungiDB:BTJ68_12508"/>
<dbReference type="Proteomes" id="UP000281677">
    <property type="component" value="Unassembled WGS sequence"/>
</dbReference>
<evidence type="ECO:0000313" key="1">
    <source>
        <dbReference type="EMBL" id="RMZ33284.1"/>
    </source>
</evidence>
<protein>
    <submittedName>
        <fullName evidence="1">Uncharacterized protein</fullName>
    </submittedName>
</protein>
<gene>
    <name evidence="1" type="ORF">D0859_02580</name>
</gene>
<name>A0A3M7J675_HORWE</name>
<dbReference type="EMBL" id="QWIT01000048">
    <property type="protein sequence ID" value="RMZ33284.1"/>
    <property type="molecule type" value="Genomic_DNA"/>
</dbReference>
<organism evidence="1 2">
    <name type="scientific">Hortaea werneckii</name>
    <name type="common">Black yeast</name>
    <name type="synonym">Cladosporium werneckii</name>
    <dbReference type="NCBI Taxonomy" id="91943"/>
    <lineage>
        <taxon>Eukaryota</taxon>
        <taxon>Fungi</taxon>
        <taxon>Dikarya</taxon>
        <taxon>Ascomycota</taxon>
        <taxon>Pezizomycotina</taxon>
        <taxon>Dothideomycetes</taxon>
        <taxon>Dothideomycetidae</taxon>
        <taxon>Mycosphaerellales</taxon>
        <taxon>Teratosphaeriaceae</taxon>
        <taxon>Hortaea</taxon>
    </lineage>
</organism>
<accession>A0A3M7J675</accession>
<comment type="caution">
    <text evidence="1">The sequence shown here is derived from an EMBL/GenBank/DDBJ whole genome shotgun (WGS) entry which is preliminary data.</text>
</comment>
<reference evidence="1 2" key="1">
    <citation type="journal article" date="2018" name="BMC Genomics">
        <title>Genomic evidence for intraspecific hybridization in a clonal and extremely halotolerant yeast.</title>
        <authorList>
            <person name="Gostincar C."/>
            <person name="Stajich J.E."/>
            <person name="Zupancic J."/>
            <person name="Zalar P."/>
            <person name="Gunde-Cimerman N."/>
        </authorList>
    </citation>
    <scope>NUCLEOTIDE SEQUENCE [LARGE SCALE GENOMIC DNA]</scope>
    <source>
        <strain evidence="1 2">EXF-120</strain>
    </source>
</reference>
<evidence type="ECO:0000313" key="2">
    <source>
        <dbReference type="Proteomes" id="UP000281677"/>
    </source>
</evidence>